<evidence type="ECO:0000256" key="5">
    <source>
        <dbReference type="SAM" id="Phobius"/>
    </source>
</evidence>
<keyword evidence="3" id="KW-0551">Lipid droplet</keyword>
<accession>A0A1L0D7H9</accession>
<dbReference type="InterPro" id="IPR019363">
    <property type="entry name" value="LDAH"/>
</dbReference>
<dbReference type="PANTHER" id="PTHR13390">
    <property type="entry name" value="LIPASE"/>
    <property type="match status" value="1"/>
</dbReference>
<evidence type="ECO:0000313" key="6">
    <source>
        <dbReference type="EMBL" id="SGZ48088.1"/>
    </source>
</evidence>
<feature type="transmembrane region" description="Helical" evidence="5">
    <location>
        <begin position="164"/>
        <end position="185"/>
    </location>
</feature>
<dbReference type="Gene3D" id="3.40.50.1820">
    <property type="entry name" value="alpha/beta hydrolase"/>
    <property type="match status" value="1"/>
</dbReference>
<evidence type="ECO:0000256" key="2">
    <source>
        <dbReference type="ARBA" id="ARBA00008300"/>
    </source>
</evidence>
<keyword evidence="5" id="KW-1133">Transmembrane helix</keyword>
<sequence>MPITTNPKYPLTSEYYRPSYPESKDAPLLVFIPGNPGLIDYYVTFLDIIAEQYPKYAILAISHAGYQTSGDFLTAGNTGDQTYYDLDYQVTHKVKILKDQILSGHSNISILCHSVGGYITQRLVRALLKDQEVKDLVQFEFIGLICPTIVDIAKSLSGQFFGRLFSILPLVQTCVYLVMILQFILPDALAKYIIRNFVIARPKLTDDKLMESWSNSLDATHKIYRSKRIIFQALTLAKDELKYIHRDDDYNDWFFHQLPEQYGTKVWSFFAHLDYWVHDNTRDYILSRYHDLENELVHFEVGDMDNGDVRAITHSFCIDQSVEFAEITCEALARK</sequence>
<dbReference type="GO" id="GO:0019915">
    <property type="term" value="P:lipid storage"/>
    <property type="evidence" value="ECO:0007669"/>
    <property type="project" value="InterPro"/>
</dbReference>
<keyword evidence="5" id="KW-0472">Membrane</keyword>
<evidence type="ECO:0000256" key="1">
    <source>
        <dbReference type="ARBA" id="ARBA00004502"/>
    </source>
</evidence>
<organism evidence="6 7">
    <name type="scientific">Sungouiella intermedia</name>
    <dbReference type="NCBI Taxonomy" id="45354"/>
    <lineage>
        <taxon>Eukaryota</taxon>
        <taxon>Fungi</taxon>
        <taxon>Dikarya</taxon>
        <taxon>Ascomycota</taxon>
        <taxon>Saccharomycotina</taxon>
        <taxon>Pichiomycetes</taxon>
        <taxon>Metschnikowiaceae</taxon>
        <taxon>Sungouiella</taxon>
    </lineage>
</organism>
<dbReference type="GO" id="GO:0016298">
    <property type="term" value="F:lipase activity"/>
    <property type="evidence" value="ECO:0007669"/>
    <property type="project" value="InterPro"/>
</dbReference>
<dbReference type="GO" id="GO:0005811">
    <property type="term" value="C:lipid droplet"/>
    <property type="evidence" value="ECO:0007669"/>
    <property type="project" value="UniProtKB-SubCell"/>
</dbReference>
<reference evidence="6 7" key="1">
    <citation type="submission" date="2016-10" db="EMBL/GenBank/DDBJ databases">
        <authorList>
            <person name="de Groot N.N."/>
        </authorList>
    </citation>
    <scope>NUCLEOTIDE SEQUENCE [LARGE SCALE GENOMIC DNA]</scope>
    <source>
        <strain evidence="6 7">CBS 141442</strain>
    </source>
</reference>
<comment type="similarity">
    <text evidence="2">Belongs to the AB hydrolase superfamily. LDAH family.</text>
</comment>
<gene>
    <name evidence="6" type="ORF">SAMEA4029010_CIC11G00000003570</name>
</gene>
<keyword evidence="4" id="KW-0378">Hydrolase</keyword>
<keyword evidence="5" id="KW-0812">Transmembrane</keyword>
<keyword evidence="7" id="KW-1185">Reference proteome</keyword>
<dbReference type="InterPro" id="IPR029058">
    <property type="entry name" value="AB_hydrolase_fold"/>
</dbReference>
<dbReference type="Proteomes" id="UP000182334">
    <property type="component" value="Chromosome I"/>
</dbReference>
<evidence type="ECO:0000313" key="7">
    <source>
        <dbReference type="Proteomes" id="UP000182334"/>
    </source>
</evidence>
<name>A0A1L0D7H9_9ASCO</name>
<dbReference type="SUPFAM" id="SSF53474">
    <property type="entry name" value="alpha/beta-Hydrolases"/>
    <property type="match status" value="1"/>
</dbReference>
<dbReference type="AlphaFoldDB" id="A0A1L0D7H9"/>
<proteinExistence type="inferred from homology"/>
<protein>
    <submittedName>
        <fullName evidence="6">CIC11C00000003570</fullName>
    </submittedName>
</protein>
<dbReference type="PANTHER" id="PTHR13390:SF0">
    <property type="entry name" value="LIPID DROPLET-ASSOCIATED HYDROLASE"/>
    <property type="match status" value="1"/>
</dbReference>
<comment type="subcellular location">
    <subcellularLocation>
        <location evidence="1">Lipid droplet</location>
    </subcellularLocation>
</comment>
<evidence type="ECO:0000256" key="4">
    <source>
        <dbReference type="ARBA" id="ARBA00022801"/>
    </source>
</evidence>
<dbReference type="EMBL" id="LT635756">
    <property type="protein sequence ID" value="SGZ48088.1"/>
    <property type="molecule type" value="Genomic_DNA"/>
</dbReference>
<evidence type="ECO:0000256" key="3">
    <source>
        <dbReference type="ARBA" id="ARBA00022677"/>
    </source>
</evidence>
<dbReference type="Pfam" id="PF10230">
    <property type="entry name" value="LIDHydrolase"/>
    <property type="match status" value="1"/>
</dbReference>
<dbReference type="OrthoDB" id="448051at2759"/>